<evidence type="ECO:0000256" key="6">
    <source>
        <dbReference type="SAM" id="Phobius"/>
    </source>
</evidence>
<evidence type="ECO:0000256" key="1">
    <source>
        <dbReference type="ARBA" id="ARBA00004651"/>
    </source>
</evidence>
<evidence type="ECO:0000256" key="2">
    <source>
        <dbReference type="ARBA" id="ARBA00022475"/>
    </source>
</evidence>
<proteinExistence type="predicted"/>
<evidence type="ECO:0000256" key="5">
    <source>
        <dbReference type="ARBA" id="ARBA00023136"/>
    </source>
</evidence>
<evidence type="ECO:0000313" key="7">
    <source>
        <dbReference type="EMBL" id="MDI9875595.1"/>
    </source>
</evidence>
<keyword evidence="8" id="KW-1185">Reference proteome</keyword>
<feature type="transmembrane region" description="Helical" evidence="6">
    <location>
        <begin position="39"/>
        <end position="60"/>
    </location>
</feature>
<organism evidence="7 8">
    <name type="scientific">Flectobacillus rivi</name>
    <dbReference type="NCBI Taxonomy" id="2984209"/>
    <lineage>
        <taxon>Bacteria</taxon>
        <taxon>Pseudomonadati</taxon>
        <taxon>Bacteroidota</taxon>
        <taxon>Cytophagia</taxon>
        <taxon>Cytophagales</taxon>
        <taxon>Flectobacillaceae</taxon>
        <taxon>Flectobacillus</taxon>
    </lineage>
</organism>
<sequence>MKNILKYVISLGLAGCLMWFVFKDINIADMLHQFAKANYWWIILSGILGLVAHISRAIRWKLLMEPLGYKPSTFRTTLAVLTGYFANYIIPRMGEVTRCGTLQKTDDIPIEKSFGTVVTERIFDLVMLLVIFLLNLALEFTKLKDFFMEQFASKVTLIVVLLVVATVGGVAGIWLFKKYQAKLAEHPVLGKIVGLINGLLDGLLSIGKMQKPGLFIFYTLLIWVMYYFSAYVLFFAIPETSHLSMLAGLTVLTMGTFGMAAPTQGGIGPYHFLVGNALVLYGLEQKNGIILATFIHGSQMVALLLLGALSFLTTLFLTSKSSKKES</sequence>
<evidence type="ECO:0000256" key="3">
    <source>
        <dbReference type="ARBA" id="ARBA00022692"/>
    </source>
</evidence>
<dbReference type="InterPro" id="IPR022791">
    <property type="entry name" value="L-PG_synthase/AglD"/>
</dbReference>
<evidence type="ECO:0000313" key="8">
    <source>
        <dbReference type="Proteomes" id="UP001225761"/>
    </source>
</evidence>
<gene>
    <name evidence="7" type="ORF">QM481_13725</name>
</gene>
<dbReference type="EMBL" id="JASHIE010000009">
    <property type="protein sequence ID" value="MDI9875595.1"/>
    <property type="molecule type" value="Genomic_DNA"/>
</dbReference>
<dbReference type="PANTHER" id="PTHR39087:SF2">
    <property type="entry name" value="UPF0104 MEMBRANE PROTEIN MJ1595"/>
    <property type="match status" value="1"/>
</dbReference>
<feature type="transmembrane region" description="Helical" evidence="6">
    <location>
        <begin position="289"/>
        <end position="317"/>
    </location>
</feature>
<dbReference type="RefSeq" id="WP_166552555.1">
    <property type="nucleotide sequence ID" value="NZ_JASHIE010000009.1"/>
</dbReference>
<reference evidence="7 8" key="1">
    <citation type="submission" date="2023-05" db="EMBL/GenBank/DDBJ databases">
        <title>Novel species of genus Flectobacillus isolated from stream in China.</title>
        <authorList>
            <person name="Lu H."/>
        </authorList>
    </citation>
    <scope>NUCLEOTIDE SEQUENCE [LARGE SCALE GENOMIC DNA]</scope>
    <source>
        <strain evidence="7 8">LFS242W</strain>
    </source>
</reference>
<dbReference type="Pfam" id="PF03706">
    <property type="entry name" value="LPG_synthase_TM"/>
    <property type="match status" value="1"/>
</dbReference>
<dbReference type="NCBIfam" id="TIGR00374">
    <property type="entry name" value="flippase-like domain"/>
    <property type="match status" value="1"/>
</dbReference>
<dbReference type="PANTHER" id="PTHR39087">
    <property type="entry name" value="UPF0104 MEMBRANE PROTEIN MJ1595"/>
    <property type="match status" value="1"/>
</dbReference>
<keyword evidence="2" id="KW-1003">Cell membrane</keyword>
<name>A0ABT6Z3A1_9BACT</name>
<feature type="transmembrane region" description="Helical" evidence="6">
    <location>
        <begin position="214"/>
        <end position="237"/>
    </location>
</feature>
<feature type="transmembrane region" description="Helical" evidence="6">
    <location>
        <begin position="122"/>
        <end position="143"/>
    </location>
</feature>
<accession>A0ABT6Z3A1</accession>
<keyword evidence="4 6" id="KW-1133">Transmembrane helix</keyword>
<feature type="transmembrane region" description="Helical" evidence="6">
    <location>
        <begin position="155"/>
        <end position="176"/>
    </location>
</feature>
<protein>
    <submittedName>
        <fullName evidence="7">Lysylphosphatidylglycerol synthase transmembrane domain-containing protein</fullName>
    </submittedName>
</protein>
<comment type="subcellular location">
    <subcellularLocation>
        <location evidence="1">Cell membrane</location>
        <topology evidence="1">Multi-pass membrane protein</topology>
    </subcellularLocation>
</comment>
<dbReference type="Proteomes" id="UP001225761">
    <property type="component" value="Unassembled WGS sequence"/>
</dbReference>
<comment type="caution">
    <text evidence="7">The sequence shown here is derived from an EMBL/GenBank/DDBJ whole genome shotgun (WGS) entry which is preliminary data.</text>
</comment>
<keyword evidence="5 6" id="KW-0472">Membrane</keyword>
<evidence type="ECO:0000256" key="4">
    <source>
        <dbReference type="ARBA" id="ARBA00022989"/>
    </source>
</evidence>
<keyword evidence="3 6" id="KW-0812">Transmembrane</keyword>